<keyword evidence="2" id="KW-1185">Reference proteome</keyword>
<accession>A0A916R4L1</accession>
<sequence>MELRILYGAHQTAQEQLRAHLEHNSDLLAGQGIYMPAADTAEVAMNTAIKALRKGNADEETAQTLMQELSGGKPWKRILVIRPAISGSWMRPTKEGTLYPRGSSTAVQLNRLVGEDRVHLYFATRNPASFLPACYNLVVQSKPDQSFQDFAYQSDPSDLRWSEYLHRVQGKESEQPITVWSYEDFPYIWRSIAQAFSGVANKEDLVAAQGDAQPEMSLKGAMLMQAYLAEHPTTDEPKLRKLAQKFEEKFPAKPNDSVPEVWPSELVEALSDAYDDDNYYIDRMENIQTIRRPVYPEML</sequence>
<dbReference type="Proteomes" id="UP000628017">
    <property type="component" value="Unassembled WGS sequence"/>
</dbReference>
<gene>
    <name evidence="1" type="ORF">GCM10011498_34740</name>
</gene>
<reference evidence="1" key="2">
    <citation type="submission" date="2020-09" db="EMBL/GenBank/DDBJ databases">
        <authorList>
            <person name="Sun Q."/>
            <person name="Zhou Y."/>
        </authorList>
    </citation>
    <scope>NUCLEOTIDE SEQUENCE</scope>
    <source>
        <strain evidence="1">CGMCC 1.15880</strain>
    </source>
</reference>
<dbReference type="EMBL" id="BMKA01000007">
    <property type="protein sequence ID" value="GGA30590.1"/>
    <property type="molecule type" value="Genomic_DNA"/>
</dbReference>
<comment type="caution">
    <text evidence="1">The sequence shown here is derived from an EMBL/GenBank/DDBJ whole genome shotgun (WGS) entry which is preliminary data.</text>
</comment>
<evidence type="ECO:0000313" key="1">
    <source>
        <dbReference type="EMBL" id="GGA30590.1"/>
    </source>
</evidence>
<proteinExistence type="predicted"/>
<dbReference type="AlphaFoldDB" id="A0A916R4L1"/>
<protein>
    <submittedName>
        <fullName evidence="1">Uncharacterized protein</fullName>
    </submittedName>
</protein>
<organism evidence="1 2">
    <name type="scientific">Neptunicoccus cionae</name>
    <dbReference type="NCBI Taxonomy" id="2035344"/>
    <lineage>
        <taxon>Bacteria</taxon>
        <taxon>Pseudomonadati</taxon>
        <taxon>Pseudomonadota</taxon>
        <taxon>Alphaproteobacteria</taxon>
        <taxon>Rhodobacterales</taxon>
        <taxon>Paracoccaceae</taxon>
        <taxon>Neptunicoccus</taxon>
    </lineage>
</organism>
<reference evidence="1" key="1">
    <citation type="journal article" date="2014" name="Int. J. Syst. Evol. Microbiol.">
        <title>Complete genome sequence of Corynebacterium casei LMG S-19264T (=DSM 44701T), isolated from a smear-ripened cheese.</title>
        <authorList>
            <consortium name="US DOE Joint Genome Institute (JGI-PGF)"/>
            <person name="Walter F."/>
            <person name="Albersmeier A."/>
            <person name="Kalinowski J."/>
            <person name="Ruckert C."/>
        </authorList>
    </citation>
    <scope>NUCLEOTIDE SEQUENCE</scope>
    <source>
        <strain evidence="1">CGMCC 1.15880</strain>
    </source>
</reference>
<evidence type="ECO:0000313" key="2">
    <source>
        <dbReference type="Proteomes" id="UP000628017"/>
    </source>
</evidence>
<name>A0A916R4L1_9RHOB</name>
<dbReference type="RefSeq" id="WP_188678322.1">
    <property type="nucleotide sequence ID" value="NZ_BMKA01000007.1"/>
</dbReference>